<evidence type="ECO:0000256" key="6">
    <source>
        <dbReference type="ARBA" id="ARBA00022833"/>
    </source>
</evidence>
<feature type="domain" description="RecA family profile 1" evidence="14">
    <location>
        <begin position="71"/>
        <end position="241"/>
    </location>
</feature>
<keyword evidence="16" id="KW-1185">Reference proteome</keyword>
<evidence type="ECO:0000256" key="13">
    <source>
        <dbReference type="RuleBase" id="RU003555"/>
    </source>
</evidence>
<dbReference type="Gene3D" id="3.40.50.300">
    <property type="entry name" value="P-loop containing nucleotide triphosphate hydrolases"/>
    <property type="match status" value="1"/>
</dbReference>
<feature type="region of interest" description="Lon-protease-like" evidence="11">
    <location>
        <begin position="377"/>
        <end position="488"/>
    </location>
</feature>
<evidence type="ECO:0000313" key="16">
    <source>
        <dbReference type="Proteomes" id="UP000321479"/>
    </source>
</evidence>
<dbReference type="Proteomes" id="UP000321479">
    <property type="component" value="Chromosome"/>
</dbReference>
<keyword evidence="3 11" id="KW-0227">DNA damage</keyword>
<dbReference type="Pfam" id="PF18073">
    <property type="entry name" value="Zn_ribbon_LapB"/>
    <property type="match status" value="1"/>
</dbReference>
<evidence type="ECO:0000256" key="2">
    <source>
        <dbReference type="ARBA" id="ARBA00022741"/>
    </source>
</evidence>
<dbReference type="GO" id="GO:0008270">
    <property type="term" value="F:zinc ion binding"/>
    <property type="evidence" value="ECO:0007669"/>
    <property type="project" value="UniProtKB-KW"/>
</dbReference>
<comment type="function">
    <text evidence="13">DNA-dependent ATPase involved in processing of recombination intermediates, plays a role in repairing DNA breaks. Stimulates the branch migration of RecA-mediated strand transfer reactions, allowing the 3' invading strand to extend heteroduplex DNA faster. Binds ssDNA in the presence of ADP but not other nucleotides, has ATPase activity that is stimulated by ssDNA and various branched DNA structures, but inhibited by SSB. Does not have RecA's homology-searching function.</text>
</comment>
<dbReference type="NCBIfam" id="TIGR00416">
    <property type="entry name" value="sms"/>
    <property type="match status" value="1"/>
</dbReference>
<dbReference type="PANTHER" id="PTHR32472">
    <property type="entry name" value="DNA REPAIR PROTEIN RADA"/>
    <property type="match status" value="1"/>
</dbReference>
<dbReference type="GO" id="GO:0140664">
    <property type="term" value="F:ATP-dependent DNA damage sensor activity"/>
    <property type="evidence" value="ECO:0007669"/>
    <property type="project" value="InterPro"/>
</dbReference>
<reference evidence="15 16" key="1">
    <citation type="journal article" date="2017" name="Curr. Microbiol.">
        <title>Mucilaginibacter ginsenosidivorans sp. nov., Isolated from Soil of Ginseng Field.</title>
        <authorList>
            <person name="Kim M.M."/>
            <person name="Siddiqi M.Z."/>
            <person name="Im W.T."/>
        </authorList>
    </citation>
    <scope>NUCLEOTIDE SEQUENCE [LARGE SCALE GENOMIC DNA]</scope>
    <source>
        <strain evidence="15 16">Gsoil 3017</strain>
    </source>
</reference>
<name>A0A5B8URB6_9SPHI</name>
<dbReference type="SUPFAM" id="SSF52540">
    <property type="entry name" value="P-loop containing nucleoside triphosphate hydrolases"/>
    <property type="match status" value="1"/>
</dbReference>
<dbReference type="InterPro" id="IPR020568">
    <property type="entry name" value="Ribosomal_Su5_D2-typ_SF"/>
</dbReference>
<keyword evidence="2 11" id="KW-0547">Nucleotide-binding</keyword>
<dbReference type="AlphaFoldDB" id="A0A5B8URB6"/>
<evidence type="ECO:0000256" key="1">
    <source>
        <dbReference type="ARBA" id="ARBA00022723"/>
    </source>
</evidence>
<dbReference type="GO" id="GO:0000725">
    <property type="term" value="P:recombinational repair"/>
    <property type="evidence" value="ECO:0007669"/>
    <property type="project" value="UniProtKB-UniRule"/>
</dbReference>
<accession>A0A5B8URB6</accession>
<dbReference type="Pfam" id="PF13481">
    <property type="entry name" value="AAA_25"/>
    <property type="match status" value="1"/>
</dbReference>
<keyword evidence="6 13" id="KW-0862">Zinc</keyword>
<evidence type="ECO:0000256" key="5">
    <source>
        <dbReference type="ARBA" id="ARBA00022801"/>
    </source>
</evidence>
<dbReference type="InterPro" id="IPR027417">
    <property type="entry name" value="P-loop_NTPase"/>
</dbReference>
<dbReference type="OrthoDB" id="9803906at2"/>
<comment type="function">
    <text evidence="11">Plays a role in repairing double-strand DNA breaks, probably involving stabilizing or processing branched DNA or blocked replication forks.</text>
</comment>
<comment type="domain">
    <text evidence="11">The middle region has homology to RecA with ATPase motifs including the RadA KNRFG motif, while the C-terminus is homologous to Lon protease.</text>
</comment>
<dbReference type="InterPro" id="IPR004504">
    <property type="entry name" value="DNA_repair_RadA"/>
</dbReference>
<dbReference type="GO" id="GO:0016787">
    <property type="term" value="F:hydrolase activity"/>
    <property type="evidence" value="ECO:0007669"/>
    <property type="project" value="UniProtKB-KW"/>
</dbReference>
<evidence type="ECO:0000256" key="4">
    <source>
        <dbReference type="ARBA" id="ARBA00022771"/>
    </source>
</evidence>
<evidence type="ECO:0000256" key="7">
    <source>
        <dbReference type="ARBA" id="ARBA00022840"/>
    </source>
</evidence>
<dbReference type="FunFam" id="3.40.50.300:FF:000050">
    <property type="entry name" value="DNA repair protein RadA"/>
    <property type="match status" value="1"/>
</dbReference>
<dbReference type="SMART" id="SM00382">
    <property type="entry name" value="AAA"/>
    <property type="match status" value="1"/>
</dbReference>
<keyword evidence="8 11" id="KW-0346">Stress response</keyword>
<feature type="binding site" evidence="11">
    <location>
        <begin position="100"/>
        <end position="107"/>
    </location>
    <ligand>
        <name>ATP</name>
        <dbReference type="ChEBI" id="CHEBI:30616"/>
    </ligand>
</feature>
<sequence>MAKTKVAYFCQSCGFESPKWLGKCPSCQHWNTFAEEIIEKENKSIPNWKTPSTSMQRANKPIQVSDISFDEDQRILTPDNEFNRVLGGGIVAGSLVLIGGEPGIGKSTLMLQLALNMPSMKVLYVSGEESERQIKMRAERLVQSEVRSRKSEVDNVKSEIENSKFEIGSECYILTETSTQNIFKQIEQLEPDMVVIDSIQTLYSSHIESTPGSVSQVRECTAELLRFAKESGTPVFLIGHITKDGMIAGPKILEHMVDTVLQFEGDRHHVYRILRAVKNRFGSASELGIYEMLGEGLREVSNPSEILLSQRDEPLSGITISATLEGMRPMLIETQALVSTSAYGTPQRTATGFDTKRMNMLLAVLEKRCGFKLGGKDVFLNITGGISVEDPAIDLGLAAAIISSHEDIPIPFKTCFAGEIGLSGEVRAVNRIEQRIAEAQKLGFEQIFISKYNLESGGQNKKRIDLTRYNIAVKTVGSIEEVFSALFG</sequence>
<evidence type="ECO:0000256" key="3">
    <source>
        <dbReference type="ARBA" id="ARBA00022763"/>
    </source>
</evidence>
<dbReference type="RefSeq" id="WP_147030086.1">
    <property type="nucleotide sequence ID" value="NZ_CP042436.1"/>
</dbReference>
<protein>
    <recommendedName>
        <fullName evidence="11 12">DNA repair protein RadA</fullName>
    </recommendedName>
</protein>
<dbReference type="GO" id="GO:0003684">
    <property type="term" value="F:damaged DNA binding"/>
    <property type="evidence" value="ECO:0007669"/>
    <property type="project" value="InterPro"/>
</dbReference>
<organism evidence="15 16">
    <name type="scientific">Mucilaginibacter ginsenosidivorans</name>
    <dbReference type="NCBI Taxonomy" id="398053"/>
    <lineage>
        <taxon>Bacteria</taxon>
        <taxon>Pseudomonadati</taxon>
        <taxon>Bacteroidota</taxon>
        <taxon>Sphingobacteriia</taxon>
        <taxon>Sphingobacteriales</taxon>
        <taxon>Sphingobacteriaceae</taxon>
        <taxon>Mucilaginibacter</taxon>
    </lineage>
</organism>
<evidence type="ECO:0000256" key="8">
    <source>
        <dbReference type="ARBA" id="ARBA00023016"/>
    </source>
</evidence>
<evidence type="ECO:0000256" key="9">
    <source>
        <dbReference type="ARBA" id="ARBA00023125"/>
    </source>
</evidence>
<dbReference type="GO" id="GO:0005829">
    <property type="term" value="C:cytosol"/>
    <property type="evidence" value="ECO:0007669"/>
    <property type="project" value="TreeGrafter"/>
</dbReference>
<keyword evidence="1 11" id="KW-0479">Metal-binding</keyword>
<evidence type="ECO:0000256" key="10">
    <source>
        <dbReference type="ARBA" id="ARBA00023204"/>
    </source>
</evidence>
<dbReference type="GO" id="GO:0005524">
    <property type="term" value="F:ATP binding"/>
    <property type="evidence" value="ECO:0007669"/>
    <property type="project" value="UniProtKB-UniRule"/>
</dbReference>
<dbReference type="CDD" id="cd01121">
    <property type="entry name" value="RadA_SMS_N"/>
    <property type="match status" value="1"/>
</dbReference>
<keyword evidence="4 13" id="KW-0863">Zinc-finger</keyword>
<feature type="short sequence motif" description="RadA KNRFG motif" evidence="11">
    <location>
        <begin position="278"/>
        <end position="282"/>
    </location>
</feature>
<dbReference type="PROSITE" id="PS50162">
    <property type="entry name" value="RECA_2"/>
    <property type="match status" value="1"/>
</dbReference>
<dbReference type="PANTHER" id="PTHR32472:SF10">
    <property type="entry name" value="DNA REPAIR PROTEIN RADA-LIKE PROTEIN"/>
    <property type="match status" value="1"/>
</dbReference>
<keyword evidence="7 11" id="KW-0067">ATP-binding</keyword>
<dbReference type="Pfam" id="PF13541">
    <property type="entry name" value="ChlI"/>
    <property type="match status" value="1"/>
</dbReference>
<dbReference type="EMBL" id="CP042436">
    <property type="protein sequence ID" value="QEC61509.1"/>
    <property type="molecule type" value="Genomic_DNA"/>
</dbReference>
<comment type="similarity">
    <text evidence="11 13">Belongs to the RecA family. RadA subfamily.</text>
</comment>
<dbReference type="InterPro" id="IPR003593">
    <property type="entry name" value="AAA+_ATPase"/>
</dbReference>
<dbReference type="KEGG" id="mgin:FRZ54_02555"/>
<dbReference type="InterPro" id="IPR020588">
    <property type="entry name" value="RecA_ATP-bd"/>
</dbReference>
<dbReference type="InterPro" id="IPR041166">
    <property type="entry name" value="Rubredoxin_2"/>
</dbReference>
<keyword evidence="9 11" id="KW-0238">DNA-binding</keyword>
<keyword evidence="5" id="KW-0378">Hydrolase</keyword>
<evidence type="ECO:0000259" key="14">
    <source>
        <dbReference type="PROSITE" id="PS50162"/>
    </source>
</evidence>
<evidence type="ECO:0000256" key="12">
    <source>
        <dbReference type="NCBIfam" id="TIGR00416"/>
    </source>
</evidence>
<proteinExistence type="inferred from homology"/>
<dbReference type="SUPFAM" id="SSF54211">
    <property type="entry name" value="Ribosomal protein S5 domain 2-like"/>
    <property type="match status" value="1"/>
</dbReference>
<evidence type="ECO:0000313" key="15">
    <source>
        <dbReference type="EMBL" id="QEC61509.1"/>
    </source>
</evidence>
<dbReference type="HAMAP" id="MF_01498">
    <property type="entry name" value="RadA_bact"/>
    <property type="match status" value="1"/>
</dbReference>
<gene>
    <name evidence="11 15" type="primary">radA</name>
    <name evidence="15" type="ORF">FRZ54_02555</name>
</gene>
<evidence type="ECO:0000256" key="11">
    <source>
        <dbReference type="HAMAP-Rule" id="MF_01498"/>
    </source>
</evidence>
<dbReference type="PRINTS" id="PR01874">
    <property type="entry name" value="DNAREPAIRADA"/>
</dbReference>
<dbReference type="Gene3D" id="3.30.230.10">
    <property type="match status" value="1"/>
</dbReference>
<keyword evidence="10 11" id="KW-0234">DNA repair</keyword>
<dbReference type="InterPro" id="IPR014721">
    <property type="entry name" value="Ribsml_uS5_D2-typ_fold_subgr"/>
</dbReference>